<dbReference type="GO" id="GO:0005737">
    <property type="term" value="C:cytoplasm"/>
    <property type="evidence" value="ECO:0007669"/>
    <property type="project" value="UniProtKB-SubCell"/>
</dbReference>
<evidence type="ECO:0000256" key="11">
    <source>
        <dbReference type="ARBA" id="ARBA00076158"/>
    </source>
</evidence>
<feature type="domain" description="Mur ligase C-terminal" evidence="16">
    <location>
        <begin position="356"/>
        <end position="482"/>
    </location>
</feature>
<dbReference type="SUPFAM" id="SSF63418">
    <property type="entry name" value="MurE/MurF N-terminal domain"/>
    <property type="match status" value="1"/>
</dbReference>
<feature type="binding site" evidence="13">
    <location>
        <position position="204"/>
    </location>
    <ligand>
        <name>UDP-N-acetyl-alpha-D-muramoyl-L-alanyl-D-glutamate</name>
        <dbReference type="ChEBI" id="CHEBI:83900"/>
    </ligand>
</feature>
<evidence type="ECO:0000256" key="3">
    <source>
        <dbReference type="ARBA" id="ARBA00022960"/>
    </source>
</evidence>
<evidence type="ECO:0000256" key="8">
    <source>
        <dbReference type="ARBA" id="ARBA00066633"/>
    </source>
</evidence>
<dbReference type="GO" id="GO:0005524">
    <property type="term" value="F:ATP binding"/>
    <property type="evidence" value="ECO:0007669"/>
    <property type="project" value="UniProtKB-UniRule"/>
</dbReference>
<feature type="binding site" evidence="13">
    <location>
        <position position="480"/>
    </location>
    <ligand>
        <name>meso-2,6-diaminopimelate</name>
        <dbReference type="ChEBI" id="CHEBI:57791"/>
    </ligand>
</feature>
<dbReference type="InterPro" id="IPR036615">
    <property type="entry name" value="Mur_ligase_C_dom_sf"/>
</dbReference>
<keyword evidence="13 18" id="KW-0436">Ligase</keyword>
<dbReference type="NCBIfam" id="NF001124">
    <property type="entry name" value="PRK00139.1-2"/>
    <property type="match status" value="1"/>
</dbReference>
<dbReference type="HAMAP" id="MF_00208">
    <property type="entry name" value="MurE"/>
    <property type="match status" value="1"/>
</dbReference>
<dbReference type="AlphaFoldDB" id="A0A370E492"/>
<feature type="binding site" evidence="13">
    <location>
        <position position="196"/>
    </location>
    <ligand>
        <name>UDP-N-acetyl-alpha-D-muramoyl-L-alanyl-D-glutamate</name>
        <dbReference type="ChEBI" id="CHEBI:83900"/>
    </ligand>
</feature>
<dbReference type="GO" id="GO:0008765">
    <property type="term" value="F:UDP-N-acetylmuramoylalanyl-D-glutamate-2,6-diaminopimelate ligase activity"/>
    <property type="evidence" value="ECO:0007669"/>
    <property type="project" value="UniProtKB-UniRule"/>
</dbReference>
<dbReference type="Gene3D" id="3.90.190.20">
    <property type="entry name" value="Mur ligase, C-terminal domain"/>
    <property type="match status" value="1"/>
</dbReference>
<evidence type="ECO:0000256" key="6">
    <source>
        <dbReference type="ARBA" id="ARBA00023316"/>
    </source>
</evidence>
<dbReference type="GO" id="GO:0051301">
    <property type="term" value="P:cell division"/>
    <property type="evidence" value="ECO:0007669"/>
    <property type="project" value="UniProtKB-KW"/>
</dbReference>
<keyword evidence="3 13" id="KW-0133">Cell shape</keyword>
<gene>
    <name evidence="13" type="primary">murE</name>
    <name evidence="18" type="ORF">DIZ79_00565</name>
</gene>
<dbReference type="SUPFAM" id="SSF53244">
    <property type="entry name" value="MurD-like peptide ligases, peptide-binding domain"/>
    <property type="match status" value="1"/>
</dbReference>
<feature type="binding site" evidence="13">
    <location>
        <position position="38"/>
    </location>
    <ligand>
        <name>UDP-N-acetyl-alpha-D-muramoyl-L-alanyl-D-glutamate</name>
        <dbReference type="ChEBI" id="CHEBI:83900"/>
    </ligand>
</feature>
<dbReference type="PANTHER" id="PTHR23135:SF4">
    <property type="entry name" value="UDP-N-ACETYLMURAMOYL-L-ALANYL-D-GLUTAMATE--2,6-DIAMINOPIMELATE LIGASE MURE HOMOLOG, CHLOROPLASTIC"/>
    <property type="match status" value="1"/>
</dbReference>
<dbReference type="Pfam" id="PF01225">
    <property type="entry name" value="Mur_ligase"/>
    <property type="match status" value="1"/>
</dbReference>
<evidence type="ECO:0000259" key="15">
    <source>
        <dbReference type="Pfam" id="PF01225"/>
    </source>
</evidence>
<organism evidence="18 19">
    <name type="scientific">endosymbiont of Lamellibrachia luymesi</name>
    <dbReference type="NCBI Taxonomy" id="2200907"/>
    <lineage>
        <taxon>Bacteria</taxon>
        <taxon>Pseudomonadati</taxon>
        <taxon>Pseudomonadota</taxon>
        <taxon>Gammaproteobacteria</taxon>
        <taxon>sulfur-oxidizing symbionts</taxon>
    </lineage>
</organism>
<feature type="short sequence motif" description="Meso-diaminopimelate recognition motif" evidence="13">
    <location>
        <begin position="429"/>
        <end position="432"/>
    </location>
</feature>
<keyword evidence="2 13" id="KW-0132">Cell division</keyword>
<dbReference type="Pfam" id="PF02875">
    <property type="entry name" value="Mur_ligase_C"/>
    <property type="match status" value="1"/>
</dbReference>
<evidence type="ECO:0000256" key="14">
    <source>
        <dbReference type="RuleBase" id="RU004135"/>
    </source>
</evidence>
<feature type="binding site" evidence="13">
    <location>
        <begin position="169"/>
        <end position="170"/>
    </location>
    <ligand>
        <name>UDP-N-acetyl-alpha-D-muramoyl-L-alanyl-D-glutamate</name>
        <dbReference type="ChEBI" id="CHEBI:83900"/>
    </ligand>
</feature>
<dbReference type="InterPro" id="IPR036565">
    <property type="entry name" value="Mur-like_cat_sf"/>
</dbReference>
<feature type="binding site" evidence="13">
    <location>
        <position position="484"/>
    </location>
    <ligand>
        <name>meso-2,6-diaminopimelate</name>
        <dbReference type="ChEBI" id="CHEBI:57791"/>
    </ligand>
</feature>
<feature type="binding site" evidence="13">
    <location>
        <position position="405"/>
    </location>
    <ligand>
        <name>meso-2,6-diaminopimelate</name>
        <dbReference type="ChEBI" id="CHEBI:57791"/>
    </ligand>
</feature>
<keyword evidence="13" id="KW-0963">Cytoplasm</keyword>
<dbReference type="NCBIfam" id="NF001126">
    <property type="entry name" value="PRK00139.1-4"/>
    <property type="match status" value="1"/>
</dbReference>
<dbReference type="Gene3D" id="3.40.1190.10">
    <property type="entry name" value="Mur-like, catalytic domain"/>
    <property type="match status" value="1"/>
</dbReference>
<dbReference type="InterPro" id="IPR035911">
    <property type="entry name" value="MurE/MurF_N"/>
</dbReference>
<keyword evidence="13" id="KW-0547">Nucleotide-binding</keyword>
<dbReference type="Gene3D" id="3.40.1390.10">
    <property type="entry name" value="MurE/MurF, N-terminal domain"/>
    <property type="match status" value="1"/>
</dbReference>
<comment type="similarity">
    <text evidence="1 13">Belongs to the MurCDEF family. MurE subfamily.</text>
</comment>
<comment type="cofactor">
    <cofactor evidence="13">
        <name>Mg(2+)</name>
        <dbReference type="ChEBI" id="CHEBI:18420"/>
    </cofactor>
</comment>
<evidence type="ECO:0000256" key="9">
    <source>
        <dbReference type="ARBA" id="ARBA00072883"/>
    </source>
</evidence>
<dbReference type="InterPro" id="IPR000713">
    <property type="entry name" value="Mur_ligase_N"/>
</dbReference>
<evidence type="ECO:0000256" key="10">
    <source>
        <dbReference type="ARBA" id="ARBA00075482"/>
    </source>
</evidence>
<comment type="subcellular location">
    <subcellularLocation>
        <location evidence="13 14">Cytoplasm</location>
    </subcellularLocation>
</comment>
<feature type="modified residue" description="N6-carboxylysine" evidence="13">
    <location>
        <position position="236"/>
    </location>
</feature>
<dbReference type="PANTHER" id="PTHR23135">
    <property type="entry name" value="MUR LIGASE FAMILY MEMBER"/>
    <property type="match status" value="1"/>
</dbReference>
<feature type="domain" description="Mur ligase N-terminal catalytic" evidence="15">
    <location>
        <begin position="31"/>
        <end position="114"/>
    </location>
</feature>
<comment type="PTM">
    <text evidence="13">Carboxylation is probably crucial for Mg(2+) binding and, consequently, for the gamma-phosphate positioning of ATP.</text>
</comment>
<dbReference type="GO" id="GO:0071555">
    <property type="term" value="P:cell wall organization"/>
    <property type="evidence" value="ECO:0007669"/>
    <property type="project" value="UniProtKB-KW"/>
</dbReference>
<evidence type="ECO:0000313" key="19">
    <source>
        <dbReference type="Proteomes" id="UP000255508"/>
    </source>
</evidence>
<dbReference type="InterPro" id="IPR013221">
    <property type="entry name" value="Mur_ligase_cen"/>
</dbReference>
<comment type="caution">
    <text evidence="13">Lacks conserved residue(s) required for the propagation of feature annotation.</text>
</comment>
<dbReference type="FunFam" id="3.90.190.20:FF:000006">
    <property type="entry name" value="UDP-N-acetylmuramoyl-L-alanyl-D-glutamate--2,6-diaminopimelate ligase"/>
    <property type="match status" value="1"/>
</dbReference>
<dbReference type="EC" id="6.3.2.13" evidence="8 13"/>
<keyword evidence="6 13" id="KW-0961">Cell wall biogenesis/degradation</keyword>
<keyword evidence="4 13" id="KW-0573">Peptidoglycan synthesis</keyword>
<reference evidence="18 19" key="1">
    <citation type="journal article" date="2018" name="ISME J.">
        <title>Endosymbiont genomes yield clues of tubeworm success.</title>
        <authorList>
            <person name="Li Y."/>
            <person name="Liles M.R."/>
            <person name="Halanych K.M."/>
        </authorList>
    </citation>
    <scope>NUCLEOTIDE SEQUENCE [LARGE SCALE GENOMIC DNA]</scope>
    <source>
        <strain evidence="18">A1422</strain>
    </source>
</reference>
<comment type="function">
    <text evidence="13">Catalyzes the addition of meso-diaminopimelic acid to the nucleotide precursor UDP-N-acetylmuramoyl-L-alanyl-D-glutamate (UMAG) in the biosynthesis of bacterial cell-wall peptidoglycan.</text>
</comment>
<feature type="domain" description="Mur ligase central" evidence="17">
    <location>
        <begin position="126"/>
        <end position="333"/>
    </location>
</feature>
<evidence type="ECO:0000256" key="2">
    <source>
        <dbReference type="ARBA" id="ARBA00022618"/>
    </source>
</evidence>
<evidence type="ECO:0000313" key="18">
    <source>
        <dbReference type="EMBL" id="RDH93469.1"/>
    </source>
</evidence>
<evidence type="ECO:0000256" key="7">
    <source>
        <dbReference type="ARBA" id="ARBA00050251"/>
    </source>
</evidence>
<protein>
    <recommendedName>
        <fullName evidence="9 13">UDP-N-acetylmuramoyl-L-alanyl-D-glutamate--2,6-diaminopimelate ligase</fullName>
        <ecNumber evidence="8 13">6.3.2.13</ecNumber>
    </recommendedName>
    <alternativeName>
        <fullName evidence="10 13">Meso-A2pm-adding enzyme</fullName>
    </alternativeName>
    <alternativeName>
        <fullName evidence="11 13">Meso-diaminopimelate-adding enzyme</fullName>
    </alternativeName>
    <alternativeName>
        <fullName evidence="12 13">UDP-MurNAc-L-Ala-D-Glu:meso-diaminopimelate ligase</fullName>
    </alternativeName>
    <alternativeName>
        <fullName evidence="13">UDP-MurNAc-tripeptide synthetase</fullName>
    </alternativeName>
    <alternativeName>
        <fullName evidence="13">UDP-N-acetylmuramyl-tripeptide synthetase</fullName>
    </alternativeName>
</protein>
<comment type="caution">
    <text evidence="18">The sequence shown here is derived from an EMBL/GenBank/DDBJ whole genome shotgun (WGS) entry which is preliminary data.</text>
</comment>
<dbReference type="EMBL" id="QFXD01000007">
    <property type="protein sequence ID" value="RDH93469.1"/>
    <property type="molecule type" value="Genomic_DNA"/>
</dbReference>
<feature type="binding site" evidence="13">
    <location>
        <position position="36"/>
    </location>
    <ligand>
        <name>UDP-N-acetyl-alpha-D-muramoyl-L-alanyl-D-glutamate</name>
        <dbReference type="ChEBI" id="CHEBI:83900"/>
    </ligand>
</feature>
<dbReference type="SUPFAM" id="SSF53623">
    <property type="entry name" value="MurD-like peptide ligases, catalytic domain"/>
    <property type="match status" value="1"/>
</dbReference>
<feature type="binding site" evidence="13">
    <location>
        <begin position="429"/>
        <end position="432"/>
    </location>
    <ligand>
        <name>meso-2,6-diaminopimelate</name>
        <dbReference type="ChEBI" id="CHEBI:57791"/>
    </ligand>
</feature>
<dbReference type="GO" id="GO:0000287">
    <property type="term" value="F:magnesium ion binding"/>
    <property type="evidence" value="ECO:0007669"/>
    <property type="project" value="UniProtKB-UniRule"/>
</dbReference>
<evidence type="ECO:0000259" key="17">
    <source>
        <dbReference type="Pfam" id="PF08245"/>
    </source>
</evidence>
<dbReference type="InterPro" id="IPR004101">
    <property type="entry name" value="Mur_ligase_C"/>
</dbReference>
<evidence type="ECO:0000256" key="5">
    <source>
        <dbReference type="ARBA" id="ARBA00023306"/>
    </source>
</evidence>
<keyword evidence="5 13" id="KW-0131">Cell cycle</keyword>
<evidence type="ECO:0000256" key="13">
    <source>
        <dbReference type="HAMAP-Rule" id="MF_00208"/>
    </source>
</evidence>
<keyword evidence="13" id="KW-0067">ATP-binding</keyword>
<feature type="binding site" evidence="13">
    <location>
        <begin position="128"/>
        <end position="134"/>
    </location>
    <ligand>
        <name>ATP</name>
        <dbReference type="ChEBI" id="CHEBI:30616"/>
    </ligand>
</feature>
<evidence type="ECO:0000256" key="12">
    <source>
        <dbReference type="ARBA" id="ARBA00081560"/>
    </source>
</evidence>
<sequence length="514" mass="55154">MTAHVNAQGIILLSELLGGFVSVSPKEDRVVTNISLDSRFIEEGGLFLACLGGSVHGLDFADQAIGQGAAAIVWEPDGVVNERKAERLAAEVDIPLLRVENLARQASLLAARFYSYPSRSMTVIGITGTNGKTSVSHLLAQALEPDTPTGIIGTLGAGFVGALIDTGFTTPDAVTLQSLLAQLKTEGAKALVMEVSSHALAQDRAAAIHFDIAVFTNISRDHFDFHGTMSNYFAAKQRLFHMSDLCCAVINLDDSFGPELLNSLAADVDAVVYSVSPEACPPDGISGWIRAEVILPAADGMEIHFSSQWGRGVLHTSLMGRFNASNLLAALSVLLYKGWTLEQALAKLSAATTVEGRLERFGNDDRPCVVVDFAHTPDALENVLLAVRSHCASRMTIVFGCGGDRDRGKRPQMGRIAEQYADSIIVTDDNPRGEESRAIIDQILAGMEHPEQARVEANRAEAIRLAVLGAGAEDLVLVAGKGHETYQQIGDRKLPFSDREQVIQVLDDWRDGGN</sequence>
<dbReference type="Proteomes" id="UP000255508">
    <property type="component" value="Unassembled WGS sequence"/>
</dbReference>
<keyword evidence="13" id="KW-0460">Magnesium</keyword>
<evidence type="ECO:0000259" key="16">
    <source>
        <dbReference type="Pfam" id="PF02875"/>
    </source>
</evidence>
<evidence type="ECO:0000256" key="4">
    <source>
        <dbReference type="ARBA" id="ARBA00022984"/>
    </source>
</evidence>
<comment type="pathway">
    <text evidence="13 14">Cell wall biogenesis; peptidoglycan biosynthesis.</text>
</comment>
<name>A0A370E492_9GAMM</name>
<accession>A0A370E492</accession>
<proteinExistence type="inferred from homology"/>
<dbReference type="UniPathway" id="UPA00219"/>
<comment type="catalytic activity">
    <reaction evidence="7 13">
        <text>UDP-N-acetyl-alpha-D-muramoyl-L-alanyl-D-glutamate + meso-2,6-diaminopimelate + ATP = UDP-N-acetyl-alpha-D-muramoyl-L-alanyl-gamma-D-glutamyl-meso-2,6-diaminopimelate + ADP + phosphate + H(+)</text>
        <dbReference type="Rhea" id="RHEA:23676"/>
        <dbReference type="ChEBI" id="CHEBI:15378"/>
        <dbReference type="ChEBI" id="CHEBI:30616"/>
        <dbReference type="ChEBI" id="CHEBI:43474"/>
        <dbReference type="ChEBI" id="CHEBI:57791"/>
        <dbReference type="ChEBI" id="CHEBI:83900"/>
        <dbReference type="ChEBI" id="CHEBI:83905"/>
        <dbReference type="ChEBI" id="CHEBI:456216"/>
        <dbReference type="EC" id="6.3.2.13"/>
    </reaction>
</comment>
<dbReference type="InterPro" id="IPR005761">
    <property type="entry name" value="UDP-N-AcMur-Glu-dNH2Pim_ligase"/>
</dbReference>
<evidence type="ECO:0000256" key="1">
    <source>
        <dbReference type="ARBA" id="ARBA00005898"/>
    </source>
</evidence>
<dbReference type="GO" id="GO:0009252">
    <property type="term" value="P:peptidoglycan biosynthetic process"/>
    <property type="evidence" value="ECO:0007669"/>
    <property type="project" value="UniProtKB-UniRule"/>
</dbReference>
<dbReference type="GO" id="GO:0008360">
    <property type="term" value="P:regulation of cell shape"/>
    <property type="evidence" value="ECO:0007669"/>
    <property type="project" value="UniProtKB-KW"/>
</dbReference>
<dbReference type="Pfam" id="PF08245">
    <property type="entry name" value="Mur_ligase_M"/>
    <property type="match status" value="1"/>
</dbReference>
<dbReference type="NCBIfam" id="TIGR01085">
    <property type="entry name" value="murE"/>
    <property type="match status" value="1"/>
</dbReference>
<feature type="binding site" evidence="13">
    <location>
        <position position="202"/>
    </location>
    <ligand>
        <name>UDP-N-acetyl-alpha-D-muramoyl-L-alanyl-D-glutamate</name>
        <dbReference type="ChEBI" id="CHEBI:83900"/>
    </ligand>
</feature>